<feature type="transmembrane region" description="Helical" evidence="7">
    <location>
        <begin position="133"/>
        <end position="158"/>
    </location>
</feature>
<dbReference type="SUPFAM" id="SSF161098">
    <property type="entry name" value="MetI-like"/>
    <property type="match status" value="1"/>
</dbReference>
<comment type="similarity">
    <text evidence="7">Belongs to the binding-protein-dependent transport system permease family.</text>
</comment>
<dbReference type="InterPro" id="IPR000515">
    <property type="entry name" value="MetI-like"/>
</dbReference>
<evidence type="ECO:0000313" key="9">
    <source>
        <dbReference type="EMBL" id="MFC6646474.1"/>
    </source>
</evidence>
<keyword evidence="2 7" id="KW-0813">Transport</keyword>
<proteinExistence type="inferred from homology"/>
<name>A0ABW1ZBE3_9BACT</name>
<dbReference type="InterPro" id="IPR035906">
    <property type="entry name" value="MetI-like_sf"/>
</dbReference>
<comment type="subcellular location">
    <subcellularLocation>
        <location evidence="1 7">Cell membrane</location>
        <topology evidence="1 7">Multi-pass membrane protein</topology>
    </subcellularLocation>
</comment>
<dbReference type="PANTHER" id="PTHR43163:SF6">
    <property type="entry name" value="DIPEPTIDE TRANSPORT SYSTEM PERMEASE PROTEIN DPPB-RELATED"/>
    <property type="match status" value="1"/>
</dbReference>
<dbReference type="PANTHER" id="PTHR43163">
    <property type="entry name" value="DIPEPTIDE TRANSPORT SYSTEM PERMEASE PROTEIN DPPB-RELATED"/>
    <property type="match status" value="1"/>
</dbReference>
<evidence type="ECO:0000256" key="6">
    <source>
        <dbReference type="ARBA" id="ARBA00023136"/>
    </source>
</evidence>
<sequence length="326" mass="35584">MIGFVARRLWQSLLVIFGVTLVTFLSMHMGGDPTYLYVNEHASDAEIAATRAALGFDKPLPVQYLRYANGLLHGDMGTSLTYRTPAVDVVLHHFPATLELALFALIVALIFAVPLGILAAMKRGTPLDGGIMLVAMFGQSIPSFWLGIMMILAVGLGLRWLPISGRVPVLDEIFAGNIAEGLANIPHAIPYLIMPGMTIAFFTLARTTRLVRASMLEVLSLDYVRTARSKGLSELRVVGYHAMRNAMLPVVTMLGLEMGFLLSGVVVVETIFSWPGVGRLVYNAINHRDIPLVQTAVILFAVTFLVLNLAVDLLYAQLDPRIRLNG</sequence>
<accession>A0ABW1ZBE3</accession>
<keyword evidence="3" id="KW-1003">Cell membrane</keyword>
<evidence type="ECO:0000256" key="2">
    <source>
        <dbReference type="ARBA" id="ARBA00022448"/>
    </source>
</evidence>
<feature type="transmembrane region" description="Helical" evidence="7">
    <location>
        <begin position="246"/>
        <end position="272"/>
    </location>
</feature>
<evidence type="ECO:0000256" key="7">
    <source>
        <dbReference type="RuleBase" id="RU363032"/>
    </source>
</evidence>
<reference evidence="10" key="1">
    <citation type="journal article" date="2019" name="Int. J. Syst. Evol. Microbiol.">
        <title>The Global Catalogue of Microorganisms (GCM) 10K type strain sequencing project: providing services to taxonomists for standard genome sequencing and annotation.</title>
        <authorList>
            <consortium name="The Broad Institute Genomics Platform"/>
            <consortium name="The Broad Institute Genome Sequencing Center for Infectious Disease"/>
            <person name="Wu L."/>
            <person name="Ma J."/>
        </authorList>
    </citation>
    <scope>NUCLEOTIDE SEQUENCE [LARGE SCALE GENOMIC DNA]</scope>
    <source>
        <strain evidence="10">CGMCC 1.16026</strain>
    </source>
</reference>
<gene>
    <name evidence="9" type="ORF">ACFQBQ_12935</name>
</gene>
<evidence type="ECO:0000256" key="5">
    <source>
        <dbReference type="ARBA" id="ARBA00022989"/>
    </source>
</evidence>
<dbReference type="Proteomes" id="UP001596391">
    <property type="component" value="Unassembled WGS sequence"/>
</dbReference>
<feature type="transmembrane region" description="Helical" evidence="7">
    <location>
        <begin position="12"/>
        <end position="30"/>
    </location>
</feature>
<keyword evidence="10" id="KW-1185">Reference proteome</keyword>
<comment type="caution">
    <text evidence="9">The sequence shown here is derived from an EMBL/GenBank/DDBJ whole genome shotgun (WGS) entry which is preliminary data.</text>
</comment>
<feature type="domain" description="ABC transmembrane type-1" evidence="8">
    <location>
        <begin position="94"/>
        <end position="315"/>
    </location>
</feature>
<evidence type="ECO:0000259" key="8">
    <source>
        <dbReference type="PROSITE" id="PS50928"/>
    </source>
</evidence>
<feature type="transmembrane region" description="Helical" evidence="7">
    <location>
        <begin position="100"/>
        <end position="121"/>
    </location>
</feature>
<dbReference type="PROSITE" id="PS50928">
    <property type="entry name" value="ABC_TM1"/>
    <property type="match status" value="1"/>
</dbReference>
<evidence type="ECO:0000313" key="10">
    <source>
        <dbReference type="Proteomes" id="UP001596391"/>
    </source>
</evidence>
<feature type="transmembrane region" description="Helical" evidence="7">
    <location>
        <begin position="188"/>
        <end position="205"/>
    </location>
</feature>
<dbReference type="Pfam" id="PF00528">
    <property type="entry name" value="BPD_transp_1"/>
    <property type="match status" value="1"/>
</dbReference>
<dbReference type="RefSeq" id="WP_263370140.1">
    <property type="nucleotide sequence ID" value="NZ_JAGSYD010000001.1"/>
</dbReference>
<evidence type="ECO:0000256" key="4">
    <source>
        <dbReference type="ARBA" id="ARBA00022692"/>
    </source>
</evidence>
<evidence type="ECO:0000256" key="3">
    <source>
        <dbReference type="ARBA" id="ARBA00022475"/>
    </source>
</evidence>
<protein>
    <submittedName>
        <fullName evidence="9">ABC transporter permease</fullName>
    </submittedName>
</protein>
<dbReference type="Pfam" id="PF19300">
    <property type="entry name" value="BPD_transp_1_N"/>
    <property type="match status" value="1"/>
</dbReference>
<keyword evidence="4 7" id="KW-0812">Transmembrane</keyword>
<organism evidence="9 10">
    <name type="scientific">Granulicella cerasi</name>
    <dbReference type="NCBI Taxonomy" id="741063"/>
    <lineage>
        <taxon>Bacteria</taxon>
        <taxon>Pseudomonadati</taxon>
        <taxon>Acidobacteriota</taxon>
        <taxon>Terriglobia</taxon>
        <taxon>Terriglobales</taxon>
        <taxon>Acidobacteriaceae</taxon>
        <taxon>Granulicella</taxon>
    </lineage>
</organism>
<evidence type="ECO:0000256" key="1">
    <source>
        <dbReference type="ARBA" id="ARBA00004651"/>
    </source>
</evidence>
<dbReference type="InterPro" id="IPR045621">
    <property type="entry name" value="BPD_transp_1_N"/>
</dbReference>
<keyword evidence="5 7" id="KW-1133">Transmembrane helix</keyword>
<dbReference type="EMBL" id="JBHSWI010000001">
    <property type="protein sequence ID" value="MFC6646474.1"/>
    <property type="molecule type" value="Genomic_DNA"/>
</dbReference>
<dbReference type="Gene3D" id="1.10.3720.10">
    <property type="entry name" value="MetI-like"/>
    <property type="match status" value="1"/>
</dbReference>
<dbReference type="CDD" id="cd06261">
    <property type="entry name" value="TM_PBP2"/>
    <property type="match status" value="1"/>
</dbReference>
<keyword evidence="6 7" id="KW-0472">Membrane</keyword>
<feature type="transmembrane region" description="Helical" evidence="7">
    <location>
        <begin position="292"/>
        <end position="315"/>
    </location>
</feature>